<dbReference type="Proteomes" id="UP000582090">
    <property type="component" value="Unassembled WGS sequence"/>
</dbReference>
<dbReference type="AlphaFoldDB" id="A0A7W6CVE6"/>
<organism evidence="8 9">
    <name type="scientific">Rhizobium metallidurans</name>
    <dbReference type="NCBI Taxonomy" id="1265931"/>
    <lineage>
        <taxon>Bacteria</taxon>
        <taxon>Pseudomonadati</taxon>
        <taxon>Pseudomonadota</taxon>
        <taxon>Alphaproteobacteria</taxon>
        <taxon>Hyphomicrobiales</taxon>
        <taxon>Rhizobiaceae</taxon>
        <taxon>Rhizobium/Agrobacterium group</taxon>
        <taxon>Rhizobium</taxon>
    </lineage>
</organism>
<evidence type="ECO:0000256" key="6">
    <source>
        <dbReference type="SAM" id="Phobius"/>
    </source>
</evidence>
<evidence type="ECO:0000256" key="4">
    <source>
        <dbReference type="ARBA" id="ARBA00022989"/>
    </source>
</evidence>
<dbReference type="NCBIfam" id="NF033808">
    <property type="entry name" value="copper_CopD"/>
    <property type="match status" value="1"/>
</dbReference>
<evidence type="ECO:0000313" key="9">
    <source>
        <dbReference type="Proteomes" id="UP000582090"/>
    </source>
</evidence>
<keyword evidence="2" id="KW-1003">Cell membrane</keyword>
<feature type="transmembrane region" description="Helical" evidence="6">
    <location>
        <begin position="122"/>
        <end position="140"/>
    </location>
</feature>
<keyword evidence="9" id="KW-1185">Reference proteome</keyword>
<protein>
    <submittedName>
        <fullName evidence="8">Putative copper resistance protein D</fullName>
    </submittedName>
</protein>
<accession>A0A7W6CVE6</accession>
<evidence type="ECO:0000256" key="5">
    <source>
        <dbReference type="ARBA" id="ARBA00023136"/>
    </source>
</evidence>
<dbReference type="RefSeq" id="WP_183898788.1">
    <property type="nucleotide sequence ID" value="NZ_JACIDW010000001.1"/>
</dbReference>
<keyword evidence="5 6" id="KW-0472">Membrane</keyword>
<feature type="transmembrane region" description="Helical" evidence="6">
    <location>
        <begin position="199"/>
        <end position="219"/>
    </location>
</feature>
<keyword evidence="3 6" id="KW-0812">Transmembrane</keyword>
<dbReference type="GO" id="GO:0005886">
    <property type="term" value="C:plasma membrane"/>
    <property type="evidence" value="ECO:0007669"/>
    <property type="project" value="UniProtKB-SubCell"/>
</dbReference>
<dbReference type="InterPro" id="IPR008457">
    <property type="entry name" value="Cu-R_CopD_dom"/>
</dbReference>
<gene>
    <name evidence="8" type="ORF">GGQ67_000729</name>
</gene>
<dbReference type="PANTHER" id="PTHR34820">
    <property type="entry name" value="INNER MEMBRANE PROTEIN YEBZ"/>
    <property type="match status" value="1"/>
</dbReference>
<dbReference type="EMBL" id="JACIDW010000001">
    <property type="protein sequence ID" value="MBB3963111.1"/>
    <property type="molecule type" value="Genomic_DNA"/>
</dbReference>
<comment type="subcellular location">
    <subcellularLocation>
        <location evidence="1">Cell membrane</location>
        <topology evidence="1">Multi-pass membrane protein</topology>
    </subcellularLocation>
</comment>
<keyword evidence="4 6" id="KW-1133">Transmembrane helix</keyword>
<reference evidence="8 9" key="1">
    <citation type="submission" date="2020-08" db="EMBL/GenBank/DDBJ databases">
        <title>Genomic Encyclopedia of Type Strains, Phase IV (KMG-IV): sequencing the most valuable type-strain genomes for metagenomic binning, comparative biology and taxonomic classification.</title>
        <authorList>
            <person name="Goeker M."/>
        </authorList>
    </citation>
    <scope>NUCLEOTIDE SEQUENCE [LARGE SCALE GENOMIC DNA]</scope>
    <source>
        <strain evidence="8 9">DSM 26575</strain>
    </source>
</reference>
<feature type="transmembrane region" description="Helical" evidence="6">
    <location>
        <begin position="231"/>
        <end position="251"/>
    </location>
</feature>
<evidence type="ECO:0000256" key="2">
    <source>
        <dbReference type="ARBA" id="ARBA00022475"/>
    </source>
</evidence>
<dbReference type="InterPro" id="IPR032694">
    <property type="entry name" value="CopC/D"/>
</dbReference>
<dbReference type="InterPro" id="IPR047689">
    <property type="entry name" value="CopD"/>
</dbReference>
<sequence>MTPDTALILCRLLFDAAVILIWGSAAYLGALVSPDLGRAVGDRLSWLNMTAIAIAVTSTAAILPLRTAIIGDGWSDLFTPEMIWAVMTQTDVGNAWIVQAGGALLLGATAFLPSAYRQRGRAVCAALLLLSLTLSGHAAMNSGWLRLVHRVNSGVHLLSAGAWLGALVPVLLILPMLGRGAPRADARMALMRFSTAGHVAVTLVLLSGIANTLLILGGLPSDWSFSYQRLLTVKIVLVVAMAGIAVVNRYVFVPRFARHHSVLPLKVCVVAEIVLGLAVIALVAWFGTLQPR</sequence>
<feature type="transmembrane region" description="Helical" evidence="6">
    <location>
        <begin position="44"/>
        <end position="65"/>
    </location>
</feature>
<dbReference type="PANTHER" id="PTHR34820:SF4">
    <property type="entry name" value="INNER MEMBRANE PROTEIN YEBZ"/>
    <property type="match status" value="1"/>
</dbReference>
<comment type="caution">
    <text evidence="8">The sequence shown here is derived from an EMBL/GenBank/DDBJ whole genome shotgun (WGS) entry which is preliminary data.</text>
</comment>
<evidence type="ECO:0000256" key="3">
    <source>
        <dbReference type="ARBA" id="ARBA00022692"/>
    </source>
</evidence>
<feature type="transmembrane region" description="Helical" evidence="6">
    <location>
        <begin position="6"/>
        <end position="32"/>
    </location>
</feature>
<name>A0A7W6CVE6_9HYPH</name>
<proteinExistence type="predicted"/>
<dbReference type="GO" id="GO:0006825">
    <property type="term" value="P:copper ion transport"/>
    <property type="evidence" value="ECO:0007669"/>
    <property type="project" value="InterPro"/>
</dbReference>
<dbReference type="Pfam" id="PF05425">
    <property type="entry name" value="CopD"/>
    <property type="match status" value="1"/>
</dbReference>
<feature type="transmembrane region" description="Helical" evidence="6">
    <location>
        <begin position="96"/>
        <end position="115"/>
    </location>
</feature>
<evidence type="ECO:0000256" key="1">
    <source>
        <dbReference type="ARBA" id="ARBA00004651"/>
    </source>
</evidence>
<feature type="transmembrane region" description="Helical" evidence="6">
    <location>
        <begin position="263"/>
        <end position="286"/>
    </location>
</feature>
<feature type="domain" description="Copper resistance protein D" evidence="7">
    <location>
        <begin position="188"/>
        <end position="285"/>
    </location>
</feature>
<evidence type="ECO:0000259" key="7">
    <source>
        <dbReference type="Pfam" id="PF05425"/>
    </source>
</evidence>
<feature type="transmembrane region" description="Helical" evidence="6">
    <location>
        <begin position="160"/>
        <end position="178"/>
    </location>
</feature>
<evidence type="ECO:0000313" key="8">
    <source>
        <dbReference type="EMBL" id="MBB3963111.1"/>
    </source>
</evidence>